<sequence length="112" mass="12461">METSMSGCEIQSSNTLLAQIESNPMENVKTITNQSGSQLESPPRQKVYDLIPNRGVNNSSLERSSPLEANELVTSSDSYIIEREDEDDPYRTSTLFGIPFLLTASKKLDMKT</sequence>
<keyword evidence="2" id="KW-1185">Reference proteome</keyword>
<dbReference type="Proteomes" id="UP000596661">
    <property type="component" value="Chromosome 2"/>
</dbReference>
<reference evidence="1" key="2">
    <citation type="submission" date="2021-03" db="UniProtKB">
        <authorList>
            <consortium name="EnsemblPlants"/>
        </authorList>
    </citation>
    <scope>IDENTIFICATION</scope>
</reference>
<evidence type="ECO:0000313" key="2">
    <source>
        <dbReference type="Proteomes" id="UP000596661"/>
    </source>
</evidence>
<accession>A0A803NT54</accession>
<protein>
    <submittedName>
        <fullName evidence="1">Uncharacterized protein</fullName>
    </submittedName>
</protein>
<dbReference type="EMBL" id="UZAU01000177">
    <property type="status" value="NOT_ANNOTATED_CDS"/>
    <property type="molecule type" value="Genomic_DNA"/>
</dbReference>
<proteinExistence type="predicted"/>
<dbReference type="EnsemblPlants" id="evm.model.02.1314">
    <property type="protein sequence ID" value="cds.evm.model.02.1314"/>
    <property type="gene ID" value="evm.TU.02.1314"/>
</dbReference>
<organism evidence="1 2">
    <name type="scientific">Cannabis sativa</name>
    <name type="common">Hemp</name>
    <name type="synonym">Marijuana</name>
    <dbReference type="NCBI Taxonomy" id="3483"/>
    <lineage>
        <taxon>Eukaryota</taxon>
        <taxon>Viridiplantae</taxon>
        <taxon>Streptophyta</taxon>
        <taxon>Embryophyta</taxon>
        <taxon>Tracheophyta</taxon>
        <taxon>Spermatophyta</taxon>
        <taxon>Magnoliopsida</taxon>
        <taxon>eudicotyledons</taxon>
        <taxon>Gunneridae</taxon>
        <taxon>Pentapetalae</taxon>
        <taxon>rosids</taxon>
        <taxon>fabids</taxon>
        <taxon>Rosales</taxon>
        <taxon>Cannabaceae</taxon>
        <taxon>Cannabis</taxon>
    </lineage>
</organism>
<evidence type="ECO:0000313" key="1">
    <source>
        <dbReference type="EnsemblPlants" id="cds.evm.model.02.1314"/>
    </source>
</evidence>
<dbReference type="AlphaFoldDB" id="A0A803NT54"/>
<reference evidence="1" key="1">
    <citation type="submission" date="2018-11" db="EMBL/GenBank/DDBJ databases">
        <authorList>
            <person name="Grassa J C."/>
        </authorList>
    </citation>
    <scope>NUCLEOTIDE SEQUENCE [LARGE SCALE GENOMIC DNA]</scope>
</reference>
<name>A0A803NT54_CANSA</name>
<dbReference type="Gramene" id="evm.model.02.1314">
    <property type="protein sequence ID" value="cds.evm.model.02.1314"/>
    <property type="gene ID" value="evm.TU.02.1314"/>
</dbReference>